<organism evidence="4">
    <name type="scientific">Paramecium bursaria</name>
    <dbReference type="NCBI Taxonomy" id="74790"/>
    <lineage>
        <taxon>Eukaryota</taxon>
        <taxon>Sar</taxon>
        <taxon>Alveolata</taxon>
        <taxon>Ciliophora</taxon>
        <taxon>Intramacronucleata</taxon>
        <taxon>Oligohymenophorea</taxon>
        <taxon>Peniculida</taxon>
        <taxon>Parameciidae</taxon>
        <taxon>Paramecium</taxon>
    </lineage>
</organism>
<evidence type="ECO:0000259" key="2">
    <source>
        <dbReference type="PROSITE" id="PS50821"/>
    </source>
</evidence>
<dbReference type="SMART" id="SM00950">
    <property type="entry name" value="Piwi"/>
    <property type="match status" value="1"/>
</dbReference>
<protein>
    <submittedName>
        <fullName evidence="4">Piwi a1</fullName>
    </submittedName>
</protein>
<dbReference type="CDD" id="cd04658">
    <property type="entry name" value="Piwi_piwi-like_Euk"/>
    <property type="match status" value="1"/>
</dbReference>
<dbReference type="InterPro" id="IPR036085">
    <property type="entry name" value="PAZ_dom_sf"/>
</dbReference>
<dbReference type="InterPro" id="IPR036397">
    <property type="entry name" value="RNaseH_sf"/>
</dbReference>
<dbReference type="SUPFAM" id="SSF101690">
    <property type="entry name" value="PAZ domain"/>
    <property type="match status" value="1"/>
</dbReference>
<evidence type="ECO:0000259" key="3">
    <source>
        <dbReference type="PROSITE" id="PS50822"/>
    </source>
</evidence>
<dbReference type="Pfam" id="PF02170">
    <property type="entry name" value="PAZ"/>
    <property type="match status" value="1"/>
</dbReference>
<dbReference type="PROSITE" id="PS50822">
    <property type="entry name" value="PIWI"/>
    <property type="match status" value="1"/>
</dbReference>
<dbReference type="EMBL" id="MW715710">
    <property type="protein sequence ID" value="QZA51936.1"/>
    <property type="molecule type" value="Genomic_DNA"/>
</dbReference>
<dbReference type="InterPro" id="IPR003165">
    <property type="entry name" value="Piwi"/>
</dbReference>
<reference evidence="4" key="1">
    <citation type="journal article" name="Roy. Soc. Open Sci.">
        <title>Characterization of the RNA-interference pathway as a tool for reverse genetic analysis in the nascent phototrophic endosymbiosis, Paramecium bursaria.</title>
        <authorList>
            <person name="Jenkins B.H."/>
            <person name="Maguire F."/>
            <person name="Leonard G."/>
            <person name="Eaton J.D."/>
            <person name="West S."/>
            <person name="Housden B.E."/>
            <person name="Milner D.S."/>
            <person name="Richards T.A."/>
        </authorList>
    </citation>
    <scope>NUCLEOTIDE SEQUENCE</scope>
    <source>
        <strain evidence="4">186b</strain>
    </source>
</reference>
<feature type="domain" description="Piwi" evidence="3">
    <location>
        <begin position="457"/>
        <end position="746"/>
    </location>
</feature>
<dbReference type="PANTHER" id="PTHR22891">
    <property type="entry name" value="EUKARYOTIC TRANSLATION INITIATION FACTOR 2C"/>
    <property type="match status" value="1"/>
</dbReference>
<accession>A0A8G1D0I6</accession>
<dbReference type="Gene3D" id="3.30.420.10">
    <property type="entry name" value="Ribonuclease H-like superfamily/Ribonuclease H"/>
    <property type="match status" value="1"/>
</dbReference>
<feature type="domain" description="PAZ" evidence="2">
    <location>
        <begin position="178"/>
        <end position="277"/>
    </location>
</feature>
<sequence length="768" mass="88311">MAFQEITLKSNHHECRINPARPIHHYRIEMTLSSPELVQAQLKELRPRLLELLNQYYSLNQNIYSPTLLKERKEVLNILPIEGNVEQANTIELVHQGQVSDIKEKSMVISRLVKQVLRCQYSMTSVGNKGQKLFWPNRAQKFQDQNLEIWPGVEVVLKNYESSSLVIDCAFKMLRYRTALEELCSDKQSIDNLTDQIVMTQYNKKFYKVEGIDVQLRPTSSFLNEKGESITYQQYYQQRYNVKIDPNQPLIKATVRGKKDKQERVVYLIPQLCQLTGLTDSIRNDFHAMKALATVTKPNAETRIKLATEFSQQLSNTQIKNKQGDQRNLFKEWGVEVNPTPMEIKARRIHPGNMVMGSNLRLDLANPSTNLDRSTQTQMYSTPNYKLSLVIVYIKRTGQRTIESFMQNFQAAIKDFNFNVFSQPIIRSIEQDNEQELDQALNQVGEEAARNNAKVGFVIFLLPGQKKKARLYKAAKRITMNKFGVASQVIIERTLEKNTRSIVNKILVQLNAKVGGTPWAIDGMPQIFQNKPTMLCGTDCFQKAKRQSQLAFCSTVDQYFSRYYSQIITSGEFSTHLQPAFKASLLAFKAHCGVFPENVIIYRDGIGEGQENQIISTELPQYKQALAELEMQDKVKIVLVICNKRVSAKFYTSQRPENPQPGTLIDSAKVCEDKKFYLISQVSRQGTVTPSLYKIAHSDINNIDDDVKVLTFKLCWLFYNYTGSIKIPAPVRYAHCLCNFIGDNYSTQDRQMFMPIEDLVRQKVLYFI</sequence>
<dbReference type="Gene3D" id="3.40.50.2300">
    <property type="match status" value="1"/>
</dbReference>
<dbReference type="GO" id="GO:0003723">
    <property type="term" value="F:RNA binding"/>
    <property type="evidence" value="ECO:0007669"/>
    <property type="project" value="InterPro"/>
</dbReference>
<name>A0A8G1D0I6_9CILI</name>
<dbReference type="SUPFAM" id="SSF53098">
    <property type="entry name" value="Ribonuclease H-like"/>
    <property type="match status" value="1"/>
</dbReference>
<dbReference type="PROSITE" id="PS50821">
    <property type="entry name" value="PAZ"/>
    <property type="match status" value="1"/>
</dbReference>
<evidence type="ECO:0000256" key="1">
    <source>
        <dbReference type="RuleBase" id="RU361178"/>
    </source>
</evidence>
<proteinExistence type="inferred from homology"/>
<comment type="similarity">
    <text evidence="1">Belongs to the argonaute family.</text>
</comment>
<dbReference type="InterPro" id="IPR003100">
    <property type="entry name" value="PAZ_dom"/>
</dbReference>
<dbReference type="SMART" id="SM00949">
    <property type="entry name" value="PAZ"/>
    <property type="match status" value="1"/>
</dbReference>
<dbReference type="Pfam" id="PF02171">
    <property type="entry name" value="Piwi"/>
    <property type="match status" value="1"/>
</dbReference>
<dbReference type="AlphaFoldDB" id="A0A8G1D0I6"/>
<dbReference type="Gene3D" id="2.170.260.10">
    <property type="entry name" value="paz domain"/>
    <property type="match status" value="1"/>
</dbReference>
<dbReference type="InterPro" id="IPR012337">
    <property type="entry name" value="RNaseH-like_sf"/>
</dbReference>
<evidence type="ECO:0000313" key="4">
    <source>
        <dbReference type="EMBL" id="QZA51936.1"/>
    </source>
</evidence>
<gene>
    <name evidence="4" type="primary">piwiA1</name>
</gene>